<comment type="caution">
    <text evidence="10">The sequence shown here is derived from an EMBL/GenBank/DDBJ whole genome shotgun (WGS) entry which is preliminary data.</text>
</comment>
<name>A0ABW2F5F7_9GAMM</name>
<keyword evidence="4 7" id="KW-0812">Transmembrane</keyword>
<dbReference type="PANTHER" id="PTHR30193">
    <property type="entry name" value="ABC TRANSPORTER PERMEASE PROTEIN"/>
    <property type="match status" value="1"/>
</dbReference>
<dbReference type="Gene3D" id="1.10.3720.10">
    <property type="entry name" value="MetI-like"/>
    <property type="match status" value="2"/>
</dbReference>
<keyword evidence="6 7" id="KW-0472">Membrane</keyword>
<evidence type="ECO:0000256" key="2">
    <source>
        <dbReference type="ARBA" id="ARBA00022448"/>
    </source>
</evidence>
<reference evidence="11" key="1">
    <citation type="journal article" date="2019" name="Int. J. Syst. Evol. Microbiol.">
        <title>The Global Catalogue of Microorganisms (GCM) 10K type strain sequencing project: providing services to taxonomists for standard genome sequencing and annotation.</title>
        <authorList>
            <consortium name="The Broad Institute Genomics Platform"/>
            <consortium name="The Broad Institute Genome Sequencing Center for Infectious Disease"/>
            <person name="Wu L."/>
            <person name="Ma J."/>
        </authorList>
    </citation>
    <scope>NUCLEOTIDE SEQUENCE [LARGE SCALE GENOMIC DNA]</scope>
    <source>
        <strain evidence="11">CGMCC 1.13666</strain>
    </source>
</reference>
<accession>A0ABW2F5F7</accession>
<evidence type="ECO:0000259" key="9">
    <source>
        <dbReference type="PROSITE" id="PS50928"/>
    </source>
</evidence>
<feature type="transmembrane region" description="Helical" evidence="7">
    <location>
        <begin position="194"/>
        <end position="214"/>
    </location>
</feature>
<protein>
    <submittedName>
        <fullName evidence="10">Carbohydrate ABC transporter permease</fullName>
    </submittedName>
</protein>
<evidence type="ECO:0000256" key="5">
    <source>
        <dbReference type="ARBA" id="ARBA00022989"/>
    </source>
</evidence>
<feature type="compositionally biased region" description="Basic and acidic residues" evidence="8">
    <location>
        <begin position="1"/>
        <end position="14"/>
    </location>
</feature>
<dbReference type="PROSITE" id="PS50928">
    <property type="entry name" value="ABC_TM1"/>
    <property type="match status" value="1"/>
</dbReference>
<feature type="transmembrane region" description="Helical" evidence="7">
    <location>
        <begin position="245"/>
        <end position="268"/>
    </location>
</feature>
<sequence>MHSNIDEARPRRLADGAGTGEAKVTTYRQARRRERRFGYLLSFPALLGLFMFLVLPFLMAVVLSFSDQRLLSPNQAEWVGLRNYDRLLSVSWLVQEAERSELGEVVRTAEGEPEFPALRTLLRGDPAYREYREFTSWQWGEKRYVLLAKDPRFIQSFLNTLLFVMLVVPLQCGLALGLALLINRQLRGISVFRAIFFSPVVTSIVVVSIVWTFLYHRDVGVLNHYLQALTFGLVGPIDWLGDPDWAMPSIVIMSAWQACGVQMLIFLAGLQGISQDLYEAAELDGAGRWSQFWNITLPGLRNTLVFVILSTTVQAFGLFTQVDVMTGGGPQGSTSTVMFHAVAKGFREQDIAYGSAVSVVFFLVILLIALLQKKFFDAREAK</sequence>
<dbReference type="PANTHER" id="PTHR30193:SF37">
    <property type="entry name" value="INNER MEMBRANE ABC TRANSPORTER PERMEASE PROTEIN YCJO"/>
    <property type="match status" value="1"/>
</dbReference>
<evidence type="ECO:0000256" key="1">
    <source>
        <dbReference type="ARBA" id="ARBA00004651"/>
    </source>
</evidence>
<dbReference type="InterPro" id="IPR051393">
    <property type="entry name" value="ABC_transporter_permease"/>
</dbReference>
<dbReference type="EMBL" id="JBHSZP010000036">
    <property type="protein sequence ID" value="MFC7091269.1"/>
    <property type="molecule type" value="Genomic_DNA"/>
</dbReference>
<dbReference type="Proteomes" id="UP001596411">
    <property type="component" value="Unassembled WGS sequence"/>
</dbReference>
<feature type="transmembrane region" description="Helical" evidence="7">
    <location>
        <begin position="303"/>
        <end position="322"/>
    </location>
</feature>
<keyword evidence="2 7" id="KW-0813">Transport</keyword>
<dbReference type="SUPFAM" id="SSF161098">
    <property type="entry name" value="MetI-like"/>
    <property type="match status" value="2"/>
</dbReference>
<feature type="region of interest" description="Disordered" evidence="8">
    <location>
        <begin position="1"/>
        <end position="20"/>
    </location>
</feature>
<comment type="subcellular location">
    <subcellularLocation>
        <location evidence="1 7">Cell membrane</location>
        <topology evidence="1 7">Multi-pass membrane protein</topology>
    </subcellularLocation>
</comment>
<dbReference type="Pfam" id="PF00528">
    <property type="entry name" value="BPD_transp_1"/>
    <property type="match status" value="1"/>
</dbReference>
<evidence type="ECO:0000256" key="7">
    <source>
        <dbReference type="RuleBase" id="RU363032"/>
    </source>
</evidence>
<keyword evidence="11" id="KW-1185">Reference proteome</keyword>
<organism evidence="10 11">
    <name type="scientific">Halomonas salifodinae</name>
    <dbReference type="NCBI Taxonomy" id="438745"/>
    <lineage>
        <taxon>Bacteria</taxon>
        <taxon>Pseudomonadati</taxon>
        <taxon>Pseudomonadota</taxon>
        <taxon>Gammaproteobacteria</taxon>
        <taxon>Oceanospirillales</taxon>
        <taxon>Halomonadaceae</taxon>
        <taxon>Halomonas</taxon>
    </lineage>
</organism>
<gene>
    <name evidence="10" type="ORF">ACFQH5_17130</name>
</gene>
<feature type="transmembrane region" description="Helical" evidence="7">
    <location>
        <begin position="161"/>
        <end position="182"/>
    </location>
</feature>
<dbReference type="InterPro" id="IPR000515">
    <property type="entry name" value="MetI-like"/>
</dbReference>
<feature type="domain" description="ABC transmembrane type-1" evidence="9">
    <location>
        <begin position="157"/>
        <end position="372"/>
    </location>
</feature>
<feature type="transmembrane region" description="Helical" evidence="7">
    <location>
        <begin position="351"/>
        <end position="371"/>
    </location>
</feature>
<evidence type="ECO:0000313" key="11">
    <source>
        <dbReference type="Proteomes" id="UP001596411"/>
    </source>
</evidence>
<proteinExistence type="inferred from homology"/>
<evidence type="ECO:0000256" key="4">
    <source>
        <dbReference type="ARBA" id="ARBA00022692"/>
    </source>
</evidence>
<evidence type="ECO:0000313" key="10">
    <source>
        <dbReference type="EMBL" id="MFC7091269.1"/>
    </source>
</evidence>
<keyword evidence="3" id="KW-1003">Cell membrane</keyword>
<evidence type="ECO:0000256" key="6">
    <source>
        <dbReference type="ARBA" id="ARBA00023136"/>
    </source>
</evidence>
<keyword evidence="5 7" id="KW-1133">Transmembrane helix</keyword>
<dbReference type="CDD" id="cd06261">
    <property type="entry name" value="TM_PBP2"/>
    <property type="match status" value="1"/>
</dbReference>
<evidence type="ECO:0000256" key="8">
    <source>
        <dbReference type="SAM" id="MobiDB-lite"/>
    </source>
</evidence>
<evidence type="ECO:0000256" key="3">
    <source>
        <dbReference type="ARBA" id="ARBA00022475"/>
    </source>
</evidence>
<comment type="similarity">
    <text evidence="7">Belongs to the binding-protein-dependent transport system permease family.</text>
</comment>
<feature type="transmembrane region" description="Helical" evidence="7">
    <location>
        <begin position="37"/>
        <end position="65"/>
    </location>
</feature>
<dbReference type="InterPro" id="IPR035906">
    <property type="entry name" value="MetI-like_sf"/>
</dbReference>